<feature type="transmembrane region" description="Helical" evidence="1">
    <location>
        <begin position="75"/>
        <end position="98"/>
    </location>
</feature>
<dbReference type="VEuPathDB" id="GiardiaDB:SS50377_21474"/>
<keyword evidence="1" id="KW-0472">Membrane</keyword>
<reference evidence="3" key="2">
    <citation type="submission" date="2020-12" db="EMBL/GenBank/DDBJ databases">
        <title>New Spironucleus salmonicida genome in near-complete chromosomes.</title>
        <authorList>
            <person name="Xu F."/>
            <person name="Kurt Z."/>
            <person name="Jimenez-Gonzalez A."/>
            <person name="Astvaldsson A."/>
            <person name="Andersson J.O."/>
            <person name="Svard S.G."/>
        </authorList>
    </citation>
    <scope>NUCLEOTIDE SEQUENCE</scope>
    <source>
        <strain evidence="3">ATCC 50377</strain>
    </source>
</reference>
<protein>
    <recommendedName>
        <fullName evidence="5">Transmembrane protein</fullName>
    </recommendedName>
</protein>
<proteinExistence type="predicted"/>
<dbReference type="AlphaFoldDB" id="V6M2B7"/>
<evidence type="ECO:0000256" key="1">
    <source>
        <dbReference type="SAM" id="Phobius"/>
    </source>
</evidence>
<keyword evidence="4" id="KW-1185">Reference proteome</keyword>
<keyword evidence="1" id="KW-0812">Transmembrane</keyword>
<evidence type="ECO:0000313" key="3">
    <source>
        <dbReference type="EMBL" id="KAH0575938.1"/>
    </source>
</evidence>
<keyword evidence="1" id="KW-1133">Transmembrane helix</keyword>
<accession>V6M2B7</accession>
<evidence type="ECO:0000313" key="2">
    <source>
        <dbReference type="EMBL" id="EST47374.1"/>
    </source>
</evidence>
<sequence length="158" mass="18977">MTFRCLNRSRPSPTFGTGYLLLYIKFQTYQLQPLQIMHSPKQSSKLYLRQKPFVHSHIFYTSSVIRTNYFVFDSIYITAFTVFWFYCVSACLVFLSWLKFYSQEHLKTPFLSVIQKPIYVHTISDRLFRLLISYARCHPYMCRRETFQGMWELILCVG</sequence>
<gene>
    <name evidence="2" type="ORF">SS50377_12546</name>
    <name evidence="3" type="ORF">SS50377_21474</name>
</gene>
<dbReference type="EMBL" id="KI546041">
    <property type="protein sequence ID" value="EST47374.1"/>
    <property type="molecule type" value="Genomic_DNA"/>
</dbReference>
<reference evidence="2 3" key="1">
    <citation type="journal article" date="2014" name="PLoS Genet.">
        <title>The Genome of Spironucleus salmonicida Highlights a Fish Pathogen Adapted to Fluctuating Environments.</title>
        <authorList>
            <person name="Xu F."/>
            <person name="Jerlstrom-Hultqvist J."/>
            <person name="Einarsson E."/>
            <person name="Astvaldsson A."/>
            <person name="Svard S.G."/>
            <person name="Andersson J.O."/>
        </authorList>
    </citation>
    <scope>NUCLEOTIDE SEQUENCE</scope>
    <source>
        <strain evidence="3">ATCC 50377</strain>
    </source>
</reference>
<organism evidence="2">
    <name type="scientific">Spironucleus salmonicida</name>
    <dbReference type="NCBI Taxonomy" id="348837"/>
    <lineage>
        <taxon>Eukaryota</taxon>
        <taxon>Metamonada</taxon>
        <taxon>Diplomonadida</taxon>
        <taxon>Hexamitidae</taxon>
        <taxon>Hexamitinae</taxon>
        <taxon>Spironucleus</taxon>
    </lineage>
</organism>
<evidence type="ECO:0008006" key="5">
    <source>
        <dbReference type="Google" id="ProtNLM"/>
    </source>
</evidence>
<dbReference type="Proteomes" id="UP000018208">
    <property type="component" value="Unassembled WGS sequence"/>
</dbReference>
<evidence type="ECO:0000313" key="4">
    <source>
        <dbReference type="Proteomes" id="UP000018208"/>
    </source>
</evidence>
<name>V6M2B7_9EUKA</name>
<dbReference type="EMBL" id="AUWU02000002">
    <property type="protein sequence ID" value="KAH0575938.1"/>
    <property type="molecule type" value="Genomic_DNA"/>
</dbReference>